<evidence type="ECO:0000256" key="1">
    <source>
        <dbReference type="ARBA" id="ARBA00023002"/>
    </source>
</evidence>
<keyword evidence="4" id="KW-1185">Reference proteome</keyword>
<organism evidence="3 4">
    <name type="scientific">Nocardioides pocheonensis</name>
    <dbReference type="NCBI Taxonomy" id="661485"/>
    <lineage>
        <taxon>Bacteria</taxon>
        <taxon>Bacillati</taxon>
        <taxon>Actinomycetota</taxon>
        <taxon>Actinomycetes</taxon>
        <taxon>Propionibacteriales</taxon>
        <taxon>Nocardioidaceae</taxon>
        <taxon>Nocardioides</taxon>
    </lineage>
</organism>
<dbReference type="GO" id="GO:0016491">
    <property type="term" value="F:oxidoreductase activity"/>
    <property type="evidence" value="ECO:0007669"/>
    <property type="project" value="UniProtKB-KW"/>
</dbReference>
<dbReference type="OrthoDB" id="9806257at2"/>
<name>A0A3N0GRK6_9ACTN</name>
<protein>
    <submittedName>
        <fullName evidence="3">FAD-binding oxidoreductase</fullName>
    </submittedName>
</protein>
<dbReference type="Proteomes" id="UP000279994">
    <property type="component" value="Unassembled WGS sequence"/>
</dbReference>
<dbReference type="AlphaFoldDB" id="A0A3N0GRK6"/>
<reference evidence="3 4" key="1">
    <citation type="submission" date="2018-11" db="EMBL/GenBank/DDBJ databases">
        <authorList>
            <person name="Li F."/>
        </authorList>
    </citation>
    <scope>NUCLEOTIDE SEQUENCE [LARGE SCALE GENOMIC DNA]</scope>
    <source>
        <strain evidence="3 4">Gsoil 818</strain>
    </source>
</reference>
<dbReference type="InterPro" id="IPR006076">
    <property type="entry name" value="FAD-dep_OxRdtase"/>
</dbReference>
<keyword evidence="1" id="KW-0560">Oxidoreductase</keyword>
<comment type="caution">
    <text evidence="3">The sequence shown here is derived from an EMBL/GenBank/DDBJ whole genome shotgun (WGS) entry which is preliminary data.</text>
</comment>
<proteinExistence type="predicted"/>
<dbReference type="Pfam" id="PF01266">
    <property type="entry name" value="DAO"/>
    <property type="match status" value="1"/>
</dbReference>
<dbReference type="Gene3D" id="3.50.50.60">
    <property type="entry name" value="FAD/NAD(P)-binding domain"/>
    <property type="match status" value="1"/>
</dbReference>
<dbReference type="SUPFAM" id="SSF51905">
    <property type="entry name" value="FAD/NAD(P)-binding domain"/>
    <property type="match status" value="1"/>
</dbReference>
<sequence>MTVEVAMDEAQVLATADIVVVGAGIAGLCTAWELRQRGFGVVLVDQRFPAYGASGRNPGALWLQTRRTGFELALARAGKQKYSQYLDVLGDVFDYREDGGLFFFETEDQGRVMEAYVDDRREAGLDIEMVSREQAAKLSPILPETAIGAAFCTEDAQIDSLNFVPAMESACVRAGVHFFRNTAVLSTLREGDQVRGVRTVRGEVLASGVVWATGAWATTLRAEGIRLPVETARVGQLMMQPVESHPSPLLHGPRGVHGSGALTDLPAYDADTFAAALGGGATDDGYDDTILLNRGGSLYIGHSVDGRKSLNPHISLAATKAMVDVGLERYARYAEFGVTGLWAGLSSETPDGLPVVDRTDGTFVNVGHAWGVASGPICGQIMAEIIAGEASEFAAGLSSERISLHHIED</sequence>
<dbReference type="GO" id="GO:0005737">
    <property type="term" value="C:cytoplasm"/>
    <property type="evidence" value="ECO:0007669"/>
    <property type="project" value="TreeGrafter"/>
</dbReference>
<dbReference type="PANTHER" id="PTHR13847">
    <property type="entry name" value="SARCOSINE DEHYDROGENASE-RELATED"/>
    <property type="match status" value="1"/>
</dbReference>
<feature type="domain" description="FAD dependent oxidoreductase" evidence="2">
    <location>
        <begin position="17"/>
        <end position="384"/>
    </location>
</feature>
<evidence type="ECO:0000313" key="4">
    <source>
        <dbReference type="Proteomes" id="UP000279994"/>
    </source>
</evidence>
<dbReference type="InterPro" id="IPR036188">
    <property type="entry name" value="FAD/NAD-bd_sf"/>
</dbReference>
<gene>
    <name evidence="3" type="ORF">EFL26_09020</name>
</gene>
<dbReference type="PANTHER" id="PTHR13847:SF289">
    <property type="entry name" value="GLYCINE OXIDASE"/>
    <property type="match status" value="1"/>
</dbReference>
<dbReference type="EMBL" id="RJSF01000034">
    <property type="protein sequence ID" value="RNM15114.1"/>
    <property type="molecule type" value="Genomic_DNA"/>
</dbReference>
<accession>A0A3N0GRK6</accession>
<evidence type="ECO:0000313" key="3">
    <source>
        <dbReference type="EMBL" id="RNM15114.1"/>
    </source>
</evidence>
<dbReference type="Gene3D" id="3.30.9.10">
    <property type="entry name" value="D-Amino Acid Oxidase, subunit A, domain 2"/>
    <property type="match status" value="1"/>
</dbReference>
<evidence type="ECO:0000259" key="2">
    <source>
        <dbReference type="Pfam" id="PF01266"/>
    </source>
</evidence>